<evidence type="ECO:0000313" key="2">
    <source>
        <dbReference type="EMBL" id="MFD2203618.1"/>
    </source>
</evidence>
<sequence>MSQLKLESIRAKGYDFDIQNILERAWKMFLHQPLLSMAYSMLIFSIQLLSVLYLGDMAFLFALFLAPPFYSGFYLAANKISRGETLVYPDFFKGFNYYWSVFAIWLIGQIITAIGIFAFILPGIYLVVAYSFSVLMAIFGGFDFWTALEESRKLITVRWWKFLVFTLLLVIINLLGILTLGLGLLISVPITFYATYLVFEDITKEVFEEETA</sequence>
<dbReference type="EMBL" id="JBHUIV010000025">
    <property type="protein sequence ID" value="MFD2203618.1"/>
    <property type="molecule type" value="Genomic_DNA"/>
</dbReference>
<feature type="transmembrane region" description="Helical" evidence="1">
    <location>
        <begin position="160"/>
        <end position="186"/>
    </location>
</feature>
<proteinExistence type="predicted"/>
<dbReference type="PANTHER" id="PTHR40076">
    <property type="entry name" value="MEMBRANE PROTEIN-RELATED"/>
    <property type="match status" value="1"/>
</dbReference>
<evidence type="ECO:0000256" key="1">
    <source>
        <dbReference type="SAM" id="Phobius"/>
    </source>
</evidence>
<dbReference type="InterPro" id="IPR010380">
    <property type="entry name" value="DUF975"/>
</dbReference>
<keyword evidence="1" id="KW-0472">Membrane</keyword>
<keyword evidence="1" id="KW-0812">Transmembrane</keyword>
<feature type="transmembrane region" description="Helical" evidence="1">
    <location>
        <begin position="34"/>
        <end position="53"/>
    </location>
</feature>
<name>A0ABW5BCG8_9BACT</name>
<dbReference type="PANTHER" id="PTHR40076:SF1">
    <property type="entry name" value="MEMBRANE PROTEIN"/>
    <property type="match status" value="1"/>
</dbReference>
<dbReference type="RefSeq" id="WP_380806323.1">
    <property type="nucleotide sequence ID" value="NZ_JBHUIV010000025.1"/>
</dbReference>
<keyword evidence="3" id="KW-1185">Reference proteome</keyword>
<organism evidence="2 3">
    <name type="scientific">Shivajiella indica</name>
    <dbReference type="NCBI Taxonomy" id="872115"/>
    <lineage>
        <taxon>Bacteria</taxon>
        <taxon>Pseudomonadati</taxon>
        <taxon>Bacteroidota</taxon>
        <taxon>Cytophagia</taxon>
        <taxon>Cytophagales</taxon>
        <taxon>Cyclobacteriaceae</taxon>
        <taxon>Shivajiella</taxon>
    </lineage>
</organism>
<evidence type="ECO:0008006" key="4">
    <source>
        <dbReference type="Google" id="ProtNLM"/>
    </source>
</evidence>
<evidence type="ECO:0000313" key="3">
    <source>
        <dbReference type="Proteomes" id="UP001597414"/>
    </source>
</evidence>
<keyword evidence="1" id="KW-1133">Transmembrane helix</keyword>
<comment type="caution">
    <text evidence="2">The sequence shown here is derived from an EMBL/GenBank/DDBJ whole genome shotgun (WGS) entry which is preliminary data.</text>
</comment>
<feature type="transmembrane region" description="Helical" evidence="1">
    <location>
        <begin position="97"/>
        <end position="121"/>
    </location>
</feature>
<protein>
    <recommendedName>
        <fullName evidence="4">DUF975 family protein</fullName>
    </recommendedName>
</protein>
<dbReference type="Proteomes" id="UP001597414">
    <property type="component" value="Unassembled WGS sequence"/>
</dbReference>
<feature type="transmembrane region" description="Helical" evidence="1">
    <location>
        <begin position="59"/>
        <end position="77"/>
    </location>
</feature>
<feature type="transmembrane region" description="Helical" evidence="1">
    <location>
        <begin position="127"/>
        <end position="148"/>
    </location>
</feature>
<gene>
    <name evidence="2" type="ORF">ACFSKV_18705</name>
</gene>
<reference evidence="3" key="1">
    <citation type="journal article" date="2019" name="Int. J. Syst. Evol. Microbiol.">
        <title>The Global Catalogue of Microorganisms (GCM) 10K type strain sequencing project: providing services to taxonomists for standard genome sequencing and annotation.</title>
        <authorList>
            <consortium name="The Broad Institute Genomics Platform"/>
            <consortium name="The Broad Institute Genome Sequencing Center for Infectious Disease"/>
            <person name="Wu L."/>
            <person name="Ma J."/>
        </authorList>
    </citation>
    <scope>NUCLEOTIDE SEQUENCE [LARGE SCALE GENOMIC DNA]</scope>
    <source>
        <strain evidence="3">KCTC 19812</strain>
    </source>
</reference>
<accession>A0ABW5BCG8</accession>